<accession>A0A1Y1MRD8</accession>
<reference evidence="1" key="1">
    <citation type="journal article" date="2016" name="Sci. Rep.">
        <title>Molecular characterization of firefly nuptial gifts: a multi-omics approach sheds light on postcopulatory sexual selection.</title>
        <authorList>
            <person name="Al-Wathiqui N."/>
            <person name="Fallon T.R."/>
            <person name="South A."/>
            <person name="Weng J.K."/>
            <person name="Lewis S.M."/>
        </authorList>
    </citation>
    <scope>NUCLEOTIDE SEQUENCE</scope>
</reference>
<protein>
    <submittedName>
        <fullName evidence="1">Uncharacterized protein</fullName>
    </submittedName>
</protein>
<dbReference type="EMBL" id="GEZM01026280">
    <property type="protein sequence ID" value="JAV87075.1"/>
    <property type="molecule type" value="Transcribed_RNA"/>
</dbReference>
<organism evidence="1">
    <name type="scientific">Photinus pyralis</name>
    <name type="common">Common eastern firefly</name>
    <name type="synonym">Lampyris pyralis</name>
    <dbReference type="NCBI Taxonomy" id="7054"/>
    <lineage>
        <taxon>Eukaryota</taxon>
        <taxon>Metazoa</taxon>
        <taxon>Ecdysozoa</taxon>
        <taxon>Arthropoda</taxon>
        <taxon>Hexapoda</taxon>
        <taxon>Insecta</taxon>
        <taxon>Pterygota</taxon>
        <taxon>Neoptera</taxon>
        <taxon>Endopterygota</taxon>
        <taxon>Coleoptera</taxon>
        <taxon>Polyphaga</taxon>
        <taxon>Elateriformia</taxon>
        <taxon>Elateroidea</taxon>
        <taxon>Lampyridae</taxon>
        <taxon>Lampyrinae</taxon>
        <taxon>Photinus</taxon>
    </lineage>
</organism>
<proteinExistence type="predicted"/>
<sequence length="123" mass="14457">MSVRQRGMAKLKTKLYKINVVAFCWLSVEFSVEFSDQTITHDLKDMFCPFSPVRQFSSCFEWLNIGMIRMMLQNQAATETHLDMKGVRNFGEEIGWQTAMYRSALIMNRKMLLVNWLMLASMR</sequence>
<dbReference type="AlphaFoldDB" id="A0A1Y1MRD8"/>
<name>A0A1Y1MRD8_PHOPY</name>
<evidence type="ECO:0000313" key="1">
    <source>
        <dbReference type="EMBL" id="JAV87075.1"/>
    </source>
</evidence>